<gene>
    <name evidence="1" type="ORF">L2E82_36366</name>
</gene>
<accession>A0ACB9BRJ3</accession>
<keyword evidence="2" id="KW-1185">Reference proteome</keyword>
<organism evidence="1 2">
    <name type="scientific">Cichorium intybus</name>
    <name type="common">Chicory</name>
    <dbReference type="NCBI Taxonomy" id="13427"/>
    <lineage>
        <taxon>Eukaryota</taxon>
        <taxon>Viridiplantae</taxon>
        <taxon>Streptophyta</taxon>
        <taxon>Embryophyta</taxon>
        <taxon>Tracheophyta</taxon>
        <taxon>Spermatophyta</taxon>
        <taxon>Magnoliopsida</taxon>
        <taxon>eudicotyledons</taxon>
        <taxon>Gunneridae</taxon>
        <taxon>Pentapetalae</taxon>
        <taxon>asterids</taxon>
        <taxon>campanulids</taxon>
        <taxon>Asterales</taxon>
        <taxon>Asteraceae</taxon>
        <taxon>Cichorioideae</taxon>
        <taxon>Cichorieae</taxon>
        <taxon>Cichoriinae</taxon>
        <taxon>Cichorium</taxon>
    </lineage>
</organism>
<sequence>MRVFAPGGSTAPKLKYIHTSLGKHDVDQHGLNFHVTATAHYQTPFPSSFPATSEGLPWSFHNLIELDVEYQTRDIQMRLTSNSKQIIKMCSS</sequence>
<evidence type="ECO:0000313" key="1">
    <source>
        <dbReference type="EMBL" id="KAI3724585.1"/>
    </source>
</evidence>
<reference evidence="1 2" key="2">
    <citation type="journal article" date="2022" name="Mol. Ecol. Resour.">
        <title>The genomes of chicory, endive, great burdock and yacon provide insights into Asteraceae paleo-polyploidization history and plant inulin production.</title>
        <authorList>
            <person name="Fan W."/>
            <person name="Wang S."/>
            <person name="Wang H."/>
            <person name="Wang A."/>
            <person name="Jiang F."/>
            <person name="Liu H."/>
            <person name="Zhao H."/>
            <person name="Xu D."/>
            <person name="Zhang Y."/>
        </authorList>
    </citation>
    <scope>NUCLEOTIDE SEQUENCE [LARGE SCALE GENOMIC DNA]</scope>
    <source>
        <strain evidence="2">cv. Punajuju</strain>
        <tissue evidence="1">Leaves</tissue>
    </source>
</reference>
<evidence type="ECO:0000313" key="2">
    <source>
        <dbReference type="Proteomes" id="UP001055811"/>
    </source>
</evidence>
<dbReference type="EMBL" id="CM042014">
    <property type="protein sequence ID" value="KAI3724585.1"/>
    <property type="molecule type" value="Genomic_DNA"/>
</dbReference>
<reference evidence="2" key="1">
    <citation type="journal article" date="2022" name="Mol. Ecol. Resour.">
        <title>The genomes of chicory, endive, great burdock and yacon provide insights into Asteraceae palaeo-polyploidization history and plant inulin production.</title>
        <authorList>
            <person name="Fan W."/>
            <person name="Wang S."/>
            <person name="Wang H."/>
            <person name="Wang A."/>
            <person name="Jiang F."/>
            <person name="Liu H."/>
            <person name="Zhao H."/>
            <person name="Xu D."/>
            <person name="Zhang Y."/>
        </authorList>
    </citation>
    <scope>NUCLEOTIDE SEQUENCE [LARGE SCALE GENOMIC DNA]</scope>
    <source>
        <strain evidence="2">cv. Punajuju</strain>
    </source>
</reference>
<protein>
    <submittedName>
        <fullName evidence="1">Uncharacterized protein</fullName>
    </submittedName>
</protein>
<proteinExistence type="predicted"/>
<comment type="caution">
    <text evidence="1">The sequence shown here is derived from an EMBL/GenBank/DDBJ whole genome shotgun (WGS) entry which is preliminary data.</text>
</comment>
<name>A0ACB9BRJ3_CICIN</name>
<dbReference type="Proteomes" id="UP001055811">
    <property type="component" value="Linkage Group LG06"/>
</dbReference>